<dbReference type="InterPro" id="IPR001433">
    <property type="entry name" value="OxRdtase_FAD/NAD-bd"/>
</dbReference>
<feature type="domain" description="FAD-binding FR-type" evidence="14">
    <location>
        <begin position="421"/>
        <end position="665"/>
    </location>
</feature>
<evidence type="ECO:0000256" key="5">
    <source>
        <dbReference type="ARBA" id="ARBA00022630"/>
    </source>
</evidence>
<name>A0A1Y1HYQ4_KLENI</name>
<evidence type="ECO:0000256" key="1">
    <source>
        <dbReference type="ARBA" id="ARBA00001917"/>
    </source>
</evidence>
<dbReference type="Pfam" id="PF00667">
    <property type="entry name" value="FAD_binding_1"/>
    <property type="match status" value="1"/>
</dbReference>
<keyword evidence="9" id="KW-0560">Oxidoreductase</keyword>
<dbReference type="InterPro" id="IPR017938">
    <property type="entry name" value="Riboflavin_synthase-like_b-brl"/>
</dbReference>
<keyword evidence="5" id="KW-0285">Flavoprotein</keyword>
<dbReference type="PRINTS" id="PR00371">
    <property type="entry name" value="FPNCR"/>
</dbReference>
<dbReference type="Gene3D" id="2.40.30.10">
    <property type="entry name" value="Translation factors"/>
    <property type="match status" value="1"/>
</dbReference>
<dbReference type="PROSITE" id="PS51384">
    <property type="entry name" value="FAD_FR"/>
    <property type="match status" value="1"/>
</dbReference>
<dbReference type="GO" id="GO:0003958">
    <property type="term" value="F:NADPH-hemoprotein reductase activity"/>
    <property type="evidence" value="ECO:0000318"/>
    <property type="project" value="GO_Central"/>
</dbReference>
<dbReference type="PANTHER" id="PTHR19384:SF17">
    <property type="entry name" value="NADPH--CYTOCHROME P450 REDUCTASE"/>
    <property type="match status" value="1"/>
</dbReference>
<evidence type="ECO:0000256" key="3">
    <source>
        <dbReference type="ARBA" id="ARBA00010018"/>
    </source>
</evidence>
<dbReference type="OMA" id="WHEDLAD"/>
<evidence type="ECO:0000256" key="10">
    <source>
        <dbReference type="ARBA" id="ARBA00023797"/>
    </source>
</evidence>
<dbReference type="InterPro" id="IPR001094">
    <property type="entry name" value="Flavdoxin-like"/>
</dbReference>
<feature type="compositionally biased region" description="Low complexity" evidence="12">
    <location>
        <begin position="347"/>
        <end position="360"/>
    </location>
</feature>
<feature type="compositionally biased region" description="Basic and acidic residues" evidence="12">
    <location>
        <begin position="374"/>
        <end position="383"/>
    </location>
</feature>
<dbReference type="Proteomes" id="UP000054558">
    <property type="component" value="Unassembled WGS sequence"/>
</dbReference>
<dbReference type="OrthoDB" id="1856718at2759"/>
<dbReference type="Gene3D" id="3.40.50.360">
    <property type="match status" value="1"/>
</dbReference>
<comment type="cofactor">
    <cofactor evidence="1">
        <name>FMN</name>
        <dbReference type="ChEBI" id="CHEBI:58210"/>
    </cofactor>
</comment>
<evidence type="ECO:0000259" key="13">
    <source>
        <dbReference type="PROSITE" id="PS50902"/>
    </source>
</evidence>
<evidence type="ECO:0000259" key="14">
    <source>
        <dbReference type="PROSITE" id="PS51384"/>
    </source>
</evidence>
<evidence type="ECO:0000256" key="7">
    <source>
        <dbReference type="ARBA" id="ARBA00022827"/>
    </source>
</evidence>
<keyword evidence="16" id="KW-1185">Reference proteome</keyword>
<keyword evidence="7" id="KW-0274">FAD</keyword>
<evidence type="ECO:0000256" key="2">
    <source>
        <dbReference type="ARBA" id="ARBA00001974"/>
    </source>
</evidence>
<dbReference type="GO" id="GO:0020037">
    <property type="term" value="F:heme binding"/>
    <property type="evidence" value="ECO:0007669"/>
    <property type="project" value="InterPro"/>
</dbReference>
<dbReference type="EC" id="1.6.2.4" evidence="10"/>
<evidence type="ECO:0000256" key="4">
    <source>
        <dbReference type="ARBA" id="ARBA00022448"/>
    </source>
</evidence>
<dbReference type="InterPro" id="IPR001709">
    <property type="entry name" value="Flavoprot_Pyr_Nucl_cyt_Rdtase"/>
</dbReference>
<dbReference type="SUPFAM" id="SSF48264">
    <property type="entry name" value="Cytochrome P450"/>
    <property type="match status" value="1"/>
</dbReference>
<keyword evidence="4" id="KW-0813">Transport</keyword>
<dbReference type="InterPro" id="IPR039261">
    <property type="entry name" value="FNR_nucleotide-bd"/>
</dbReference>
<dbReference type="SUPFAM" id="SSF52218">
    <property type="entry name" value="Flavoproteins"/>
    <property type="match status" value="1"/>
</dbReference>
<dbReference type="Gene3D" id="1.20.990.10">
    <property type="entry name" value="NADPH-cytochrome p450 Reductase, Chain A, domain 3"/>
    <property type="match status" value="1"/>
</dbReference>
<sequence>MKDLDDMDNLKRCVRETLRLYPGVPLLIPQVAARDLRVGSWDVNRGAIIFTSPFLSHRDRNVHPDPDMYDSSRSLETGAPLPDGTSTFFPFSVGPRSCAGQFYSELFVQGAVAIALQDHEFEAKGPVPPPAMVAFCQPMAPAYARIRAAPSVGKKQQPQVSTPTVSSNSPVADLECKVEAPHLENVDVITILFASTHGTSRAFADRLARSLQESDVAALEPAPFIRVCDAARYQPPELARESLVIFLVSTFGHNQPPYSGAALKAFVNDPGTKLPGLTYTVFALGNSVYPSFCSFGKLFDKRLAEVGARRLMPITLCDEIEDQEGAFVAFLDRVTEVLYSSLEGIPSSPASVLPSSSGAPRTARPSGKTSVNKHKSDVTRTVKSEQPLGPRFRLVELGRGRVGRQRGDSDVSEGSPKGTRDNPLEFQVLSNKCLRPDTTLGQVRNVALRMPSDGSISYQPGDIFVVYPVNRLDLVVSLATRLGIQDLDLEFELRPLAPEKVQLQSPFPERMTYWLALTSYLAIQRVPQPHLLQILRQYTDDSEEAARLAMLAKGGPKYTEWALGSHSLLETLYQVPSCKPSVGHLFECLPHLQPRMYSLSSSPLYLPGEAHLTVAEVIYQSHEHAWRRGVCSTFLGTERMIPSSAADDRQKLLGFVMPNPGFLLPEDVRTPIIMIGMGSGIAPFRAFWQERLVRAEESKSGGQLGDALMYVGFQSSVNSCYLDELQDAKAGGALSKLRVVLSREGERKYVTHALAEDQWSLWHNHLSKGAVVYICGTIDAANDVRSTMLDVLKEAGGMAEDEAAAWLESARDSGRYKEEVFGESTQSYSKTRMEARLRKARAKLRTAFALLGAKGIQRILETAPPDL</sequence>
<dbReference type="InterPro" id="IPR023173">
    <property type="entry name" value="NADPH_Cyt_P450_Rdtase_alpha"/>
</dbReference>
<dbReference type="Gene3D" id="3.40.50.80">
    <property type="entry name" value="Nucleotide-binding domain of ferredoxin-NADP reductase (FNR) module"/>
    <property type="match status" value="1"/>
</dbReference>
<evidence type="ECO:0000256" key="11">
    <source>
        <dbReference type="ARBA" id="ARBA00049342"/>
    </source>
</evidence>
<dbReference type="GO" id="GO:0010181">
    <property type="term" value="F:FMN binding"/>
    <property type="evidence" value="ECO:0000318"/>
    <property type="project" value="GO_Central"/>
</dbReference>
<dbReference type="InterPro" id="IPR029039">
    <property type="entry name" value="Flavoprotein-like_sf"/>
</dbReference>
<reference evidence="15 16" key="1">
    <citation type="journal article" date="2014" name="Nat. Commun.">
        <title>Klebsormidium flaccidum genome reveals primary factors for plant terrestrial adaptation.</title>
        <authorList>
            <person name="Hori K."/>
            <person name="Maruyama F."/>
            <person name="Fujisawa T."/>
            <person name="Togashi T."/>
            <person name="Yamamoto N."/>
            <person name="Seo M."/>
            <person name="Sato S."/>
            <person name="Yamada T."/>
            <person name="Mori H."/>
            <person name="Tajima N."/>
            <person name="Moriyama T."/>
            <person name="Ikeuchi M."/>
            <person name="Watanabe M."/>
            <person name="Wada H."/>
            <person name="Kobayashi K."/>
            <person name="Saito M."/>
            <person name="Masuda T."/>
            <person name="Sasaki-Sekimoto Y."/>
            <person name="Mashiguchi K."/>
            <person name="Awai K."/>
            <person name="Shimojima M."/>
            <person name="Masuda S."/>
            <person name="Iwai M."/>
            <person name="Nobusawa T."/>
            <person name="Narise T."/>
            <person name="Kondo S."/>
            <person name="Saito H."/>
            <person name="Sato R."/>
            <person name="Murakawa M."/>
            <person name="Ihara Y."/>
            <person name="Oshima-Yamada Y."/>
            <person name="Ohtaka K."/>
            <person name="Satoh M."/>
            <person name="Sonobe K."/>
            <person name="Ishii M."/>
            <person name="Ohtani R."/>
            <person name="Kanamori-Sato M."/>
            <person name="Honoki R."/>
            <person name="Miyazaki D."/>
            <person name="Mochizuki H."/>
            <person name="Umetsu J."/>
            <person name="Higashi K."/>
            <person name="Shibata D."/>
            <person name="Kamiya Y."/>
            <person name="Sato N."/>
            <person name="Nakamura Y."/>
            <person name="Tabata S."/>
            <person name="Ida S."/>
            <person name="Kurokawa K."/>
            <person name="Ohta H."/>
        </authorList>
    </citation>
    <scope>NUCLEOTIDE SEQUENCE [LARGE SCALE GENOMIC DNA]</scope>
    <source>
        <strain evidence="15 16">NIES-2285</strain>
    </source>
</reference>
<dbReference type="GO" id="GO:0005506">
    <property type="term" value="F:iron ion binding"/>
    <property type="evidence" value="ECO:0007669"/>
    <property type="project" value="InterPro"/>
</dbReference>
<feature type="region of interest" description="Disordered" evidence="12">
    <location>
        <begin position="347"/>
        <end position="383"/>
    </location>
</feature>
<dbReference type="GO" id="GO:0016705">
    <property type="term" value="F:oxidoreductase activity, acting on paired donors, with incorporation or reduction of molecular oxygen"/>
    <property type="evidence" value="ECO:0007669"/>
    <property type="project" value="InterPro"/>
</dbReference>
<dbReference type="Gene3D" id="1.10.630.10">
    <property type="entry name" value="Cytochrome P450"/>
    <property type="match status" value="1"/>
</dbReference>
<dbReference type="SUPFAM" id="SSF63380">
    <property type="entry name" value="Riboflavin synthase domain-like"/>
    <property type="match status" value="1"/>
</dbReference>
<evidence type="ECO:0000256" key="9">
    <source>
        <dbReference type="ARBA" id="ARBA00023002"/>
    </source>
</evidence>
<dbReference type="GO" id="GO:0050660">
    <property type="term" value="F:flavin adenine dinucleotide binding"/>
    <property type="evidence" value="ECO:0000318"/>
    <property type="project" value="GO_Central"/>
</dbReference>
<dbReference type="PRINTS" id="PR00369">
    <property type="entry name" value="FLAVODOXIN"/>
</dbReference>
<evidence type="ECO:0000313" key="15">
    <source>
        <dbReference type="EMBL" id="GAQ83790.1"/>
    </source>
</evidence>
<accession>A0A1Y1HYQ4</accession>
<dbReference type="InterPro" id="IPR017972">
    <property type="entry name" value="Cyt_P450_CS"/>
</dbReference>
<dbReference type="PROSITE" id="PS50902">
    <property type="entry name" value="FLAVODOXIN_LIKE"/>
    <property type="match status" value="1"/>
</dbReference>
<dbReference type="Pfam" id="PF00067">
    <property type="entry name" value="p450"/>
    <property type="match status" value="1"/>
</dbReference>
<dbReference type="Pfam" id="PF00175">
    <property type="entry name" value="NAD_binding_1"/>
    <property type="match status" value="1"/>
</dbReference>
<dbReference type="InterPro" id="IPR036396">
    <property type="entry name" value="Cyt_P450_sf"/>
</dbReference>
<keyword evidence="6" id="KW-0288">FMN</keyword>
<comment type="similarity">
    <text evidence="3">In the N-terminal section; belongs to the cytochrome P450 family.</text>
</comment>
<feature type="region of interest" description="Disordered" evidence="12">
    <location>
        <begin position="402"/>
        <end position="423"/>
    </location>
</feature>
<protein>
    <recommendedName>
        <fullName evidence="10">NADPH--hemoprotein reductase</fullName>
        <ecNumber evidence="10">1.6.2.4</ecNumber>
    </recommendedName>
</protein>
<dbReference type="PROSITE" id="PS00086">
    <property type="entry name" value="CYTOCHROME_P450"/>
    <property type="match status" value="1"/>
</dbReference>
<dbReference type="InterPro" id="IPR008254">
    <property type="entry name" value="Flavodoxin/NO_synth"/>
</dbReference>
<dbReference type="GO" id="GO:0005829">
    <property type="term" value="C:cytosol"/>
    <property type="evidence" value="ECO:0000318"/>
    <property type="project" value="GO_Central"/>
</dbReference>
<dbReference type="AlphaFoldDB" id="A0A1Y1HYQ4"/>
<evidence type="ECO:0000256" key="6">
    <source>
        <dbReference type="ARBA" id="ARBA00022643"/>
    </source>
</evidence>
<dbReference type="InterPro" id="IPR017927">
    <property type="entry name" value="FAD-bd_FR_type"/>
</dbReference>
<evidence type="ECO:0000256" key="12">
    <source>
        <dbReference type="SAM" id="MobiDB-lite"/>
    </source>
</evidence>
<dbReference type="Pfam" id="PF00258">
    <property type="entry name" value="Flavodoxin_1"/>
    <property type="match status" value="1"/>
</dbReference>
<gene>
    <name evidence="15" type="ORF">KFL_001620080</name>
</gene>
<dbReference type="SUPFAM" id="SSF52343">
    <property type="entry name" value="Ferredoxin reductase-like, C-terminal NADP-linked domain"/>
    <property type="match status" value="1"/>
</dbReference>
<dbReference type="InterPro" id="IPR003097">
    <property type="entry name" value="CysJ-like_FAD-binding"/>
</dbReference>
<organism evidence="15 16">
    <name type="scientific">Klebsormidium nitens</name>
    <name type="common">Green alga</name>
    <name type="synonym">Ulothrix nitens</name>
    <dbReference type="NCBI Taxonomy" id="105231"/>
    <lineage>
        <taxon>Eukaryota</taxon>
        <taxon>Viridiplantae</taxon>
        <taxon>Streptophyta</taxon>
        <taxon>Klebsormidiophyceae</taxon>
        <taxon>Klebsormidiales</taxon>
        <taxon>Klebsormidiaceae</taxon>
        <taxon>Klebsormidium</taxon>
    </lineage>
</organism>
<dbReference type="STRING" id="105231.A0A1Y1HYQ4"/>
<keyword evidence="8" id="KW-0521">NADP</keyword>
<evidence type="ECO:0000313" key="16">
    <source>
        <dbReference type="Proteomes" id="UP000054558"/>
    </source>
</evidence>
<comment type="catalytic activity">
    <reaction evidence="11">
        <text>2 oxidized [cytochrome P450] + NADPH = 2 reduced [cytochrome P450] + NADP(+) + H(+)</text>
        <dbReference type="Rhea" id="RHEA:24040"/>
        <dbReference type="Rhea" id="RHEA-COMP:14627"/>
        <dbReference type="Rhea" id="RHEA-COMP:14628"/>
        <dbReference type="ChEBI" id="CHEBI:15378"/>
        <dbReference type="ChEBI" id="CHEBI:55376"/>
        <dbReference type="ChEBI" id="CHEBI:57783"/>
        <dbReference type="ChEBI" id="CHEBI:58349"/>
        <dbReference type="ChEBI" id="CHEBI:60344"/>
        <dbReference type="EC" id="1.6.2.4"/>
    </reaction>
</comment>
<evidence type="ECO:0000256" key="8">
    <source>
        <dbReference type="ARBA" id="ARBA00022857"/>
    </source>
</evidence>
<comment type="cofactor">
    <cofactor evidence="2">
        <name>FAD</name>
        <dbReference type="ChEBI" id="CHEBI:57692"/>
    </cofactor>
</comment>
<feature type="domain" description="Flavodoxin-like" evidence="13">
    <location>
        <begin position="189"/>
        <end position="335"/>
    </location>
</feature>
<dbReference type="GO" id="GO:0004497">
    <property type="term" value="F:monooxygenase activity"/>
    <property type="evidence" value="ECO:0007669"/>
    <property type="project" value="InterPro"/>
</dbReference>
<dbReference type="EMBL" id="DF237111">
    <property type="protein sequence ID" value="GAQ83790.1"/>
    <property type="molecule type" value="Genomic_DNA"/>
</dbReference>
<dbReference type="InterPro" id="IPR001128">
    <property type="entry name" value="Cyt_P450"/>
</dbReference>
<dbReference type="PANTHER" id="PTHR19384">
    <property type="entry name" value="NITRIC OXIDE SYNTHASE-RELATED"/>
    <property type="match status" value="1"/>
</dbReference>
<proteinExistence type="inferred from homology"/>